<evidence type="ECO:0000256" key="5">
    <source>
        <dbReference type="ARBA" id="ARBA00023316"/>
    </source>
</evidence>
<accession>A0A9D1T758</accession>
<keyword evidence="2" id="KW-0808">Transferase</keyword>
<evidence type="ECO:0000256" key="7">
    <source>
        <dbReference type="SAM" id="Phobius"/>
    </source>
</evidence>
<reference evidence="9" key="1">
    <citation type="submission" date="2020-10" db="EMBL/GenBank/DDBJ databases">
        <authorList>
            <person name="Gilroy R."/>
        </authorList>
    </citation>
    <scope>NUCLEOTIDE SEQUENCE</scope>
    <source>
        <strain evidence="9">ChiBcec6-7307</strain>
    </source>
</reference>
<dbReference type="SUPFAM" id="SSF141523">
    <property type="entry name" value="L,D-transpeptidase catalytic domain-like"/>
    <property type="match status" value="1"/>
</dbReference>
<dbReference type="InterPro" id="IPR038063">
    <property type="entry name" value="Transpep_catalytic_dom"/>
</dbReference>
<dbReference type="PROSITE" id="PS52029">
    <property type="entry name" value="LD_TPASE"/>
    <property type="match status" value="1"/>
</dbReference>
<dbReference type="Proteomes" id="UP000886889">
    <property type="component" value="Unassembled WGS sequence"/>
</dbReference>
<dbReference type="PANTHER" id="PTHR30582:SF33">
    <property type="entry name" value="EXPORTED PROTEIN"/>
    <property type="match status" value="1"/>
</dbReference>
<keyword evidence="7" id="KW-1133">Transmembrane helix</keyword>
<sequence length="480" mass="53520">MKKVNILKWIIVICLVLLAGIAFLSGIYLKQQWDRTTYFENTTINGFDASGKEPKELLTELTKAYSAPSVTVNENGEEAMSATLDQLGYEVDQSALLERLNQALAMQKSSIPVLIGSLMNGNHFQVEVTFTFDEAVFNAAVNSAALKNPRTASVDAQMLYDEPTKTYYIQPEVNGNEMEDADLQALVKEQVDSLTSAEDPQEDLTIDIPDSIYIKPQVTGDDVELNNICNIYNHYSQAVITYTFGDETEVLDWNTIQNWLTIVDGNGVLDENQIWEYVARLASKYNTIYHDRTFHTSLGTDVTIPGTENEYGYLVDEQGEFDQLIADIRSNTQVQREPVYAYSGYRRSGVDDLAGTYVEVNLTTQHIWFYVDGQLIVESDLVSGCVSKGTETQTGAFPLAYKESPSVLTGGDAANGWRTEVTYWMPFFDGQGLHDATWRSSFGGNIYVNNGSHGCVNLPYNTADKIYNNIEAGVAIILYK</sequence>
<feature type="active site" description="Nucleophile" evidence="6">
    <location>
        <position position="455"/>
    </location>
</feature>
<dbReference type="GO" id="GO:0008360">
    <property type="term" value="P:regulation of cell shape"/>
    <property type="evidence" value="ECO:0007669"/>
    <property type="project" value="UniProtKB-UniRule"/>
</dbReference>
<evidence type="ECO:0000256" key="6">
    <source>
        <dbReference type="PROSITE-ProRule" id="PRU01373"/>
    </source>
</evidence>
<reference evidence="9" key="2">
    <citation type="journal article" date="2021" name="PeerJ">
        <title>Extensive microbial diversity within the chicken gut microbiome revealed by metagenomics and culture.</title>
        <authorList>
            <person name="Gilroy R."/>
            <person name="Ravi A."/>
            <person name="Getino M."/>
            <person name="Pursley I."/>
            <person name="Horton D.L."/>
            <person name="Alikhan N.F."/>
            <person name="Baker D."/>
            <person name="Gharbi K."/>
            <person name="Hall N."/>
            <person name="Watson M."/>
            <person name="Adriaenssens E.M."/>
            <person name="Foster-Nyarko E."/>
            <person name="Jarju S."/>
            <person name="Secka A."/>
            <person name="Antonio M."/>
            <person name="Oren A."/>
            <person name="Chaudhuri R.R."/>
            <person name="La Ragione R."/>
            <person name="Hildebrand F."/>
            <person name="Pallen M.J."/>
        </authorList>
    </citation>
    <scope>NUCLEOTIDE SEQUENCE</scope>
    <source>
        <strain evidence="9">ChiBcec6-7307</strain>
    </source>
</reference>
<proteinExistence type="predicted"/>
<keyword evidence="4 6" id="KW-0573">Peptidoglycan synthesis</keyword>
<feature type="active site" description="Proton donor/acceptor" evidence="6">
    <location>
        <position position="434"/>
    </location>
</feature>
<keyword evidence="7" id="KW-0472">Membrane</keyword>
<feature type="transmembrane region" description="Helical" evidence="7">
    <location>
        <begin position="6"/>
        <end position="29"/>
    </location>
</feature>
<evidence type="ECO:0000256" key="4">
    <source>
        <dbReference type="ARBA" id="ARBA00022984"/>
    </source>
</evidence>
<keyword evidence="3 6" id="KW-0133">Cell shape</keyword>
<evidence type="ECO:0000313" key="9">
    <source>
        <dbReference type="EMBL" id="HIV22374.1"/>
    </source>
</evidence>
<evidence type="ECO:0000256" key="3">
    <source>
        <dbReference type="ARBA" id="ARBA00022960"/>
    </source>
</evidence>
<dbReference type="InterPro" id="IPR038054">
    <property type="entry name" value="LD_TPept-like_central_sf"/>
</dbReference>
<dbReference type="InterPro" id="IPR022029">
    <property type="entry name" value="YoaR-like_PG-bd"/>
</dbReference>
<dbReference type="Gene3D" id="2.40.440.10">
    <property type="entry name" value="L,D-transpeptidase catalytic domain-like"/>
    <property type="match status" value="1"/>
</dbReference>
<keyword evidence="7" id="KW-0812">Transmembrane</keyword>
<evidence type="ECO:0000256" key="2">
    <source>
        <dbReference type="ARBA" id="ARBA00022679"/>
    </source>
</evidence>
<comment type="caution">
    <text evidence="9">The sequence shown here is derived from an EMBL/GenBank/DDBJ whole genome shotgun (WGS) entry which is preliminary data.</text>
</comment>
<comment type="pathway">
    <text evidence="1 6">Cell wall biogenesis; peptidoglycan biosynthesis.</text>
</comment>
<evidence type="ECO:0000256" key="1">
    <source>
        <dbReference type="ARBA" id="ARBA00004752"/>
    </source>
</evidence>
<keyword evidence="5 6" id="KW-0961">Cell wall biogenesis/degradation</keyword>
<dbReference type="CDD" id="cd16913">
    <property type="entry name" value="YkuD_like"/>
    <property type="match status" value="1"/>
</dbReference>
<evidence type="ECO:0000313" key="10">
    <source>
        <dbReference type="Proteomes" id="UP000886889"/>
    </source>
</evidence>
<dbReference type="SUPFAM" id="SSF143985">
    <property type="entry name" value="L,D-transpeptidase pre-catalytic domain-like"/>
    <property type="match status" value="1"/>
</dbReference>
<dbReference type="GO" id="GO:0016740">
    <property type="term" value="F:transferase activity"/>
    <property type="evidence" value="ECO:0007669"/>
    <property type="project" value="UniProtKB-KW"/>
</dbReference>
<gene>
    <name evidence="9" type="ORF">IAC80_00400</name>
</gene>
<dbReference type="GO" id="GO:0018104">
    <property type="term" value="P:peptidoglycan-protein cross-linking"/>
    <property type="evidence" value="ECO:0007669"/>
    <property type="project" value="TreeGrafter"/>
</dbReference>
<evidence type="ECO:0000259" key="8">
    <source>
        <dbReference type="PROSITE" id="PS52029"/>
    </source>
</evidence>
<dbReference type="AlphaFoldDB" id="A0A9D1T758"/>
<dbReference type="InterPro" id="IPR005490">
    <property type="entry name" value="LD_TPept_cat_dom"/>
</dbReference>
<dbReference type="Pfam" id="PF03734">
    <property type="entry name" value="YkuD"/>
    <property type="match status" value="1"/>
</dbReference>
<dbReference type="GO" id="GO:0005576">
    <property type="term" value="C:extracellular region"/>
    <property type="evidence" value="ECO:0007669"/>
    <property type="project" value="TreeGrafter"/>
</dbReference>
<dbReference type="Gene3D" id="3.10.20.800">
    <property type="match status" value="1"/>
</dbReference>
<dbReference type="EMBL" id="DVOS01000004">
    <property type="protein sequence ID" value="HIV22374.1"/>
    <property type="molecule type" value="Genomic_DNA"/>
</dbReference>
<dbReference type="GO" id="GO:0071972">
    <property type="term" value="F:peptidoglycan L,D-transpeptidase activity"/>
    <property type="evidence" value="ECO:0007669"/>
    <property type="project" value="TreeGrafter"/>
</dbReference>
<dbReference type="GO" id="GO:0071555">
    <property type="term" value="P:cell wall organization"/>
    <property type="evidence" value="ECO:0007669"/>
    <property type="project" value="UniProtKB-UniRule"/>
</dbReference>
<dbReference type="Pfam" id="PF12229">
    <property type="entry name" value="PG_binding_4"/>
    <property type="match status" value="1"/>
</dbReference>
<protein>
    <submittedName>
        <fullName evidence="9">Peptidoglycan binding domain-containing protein</fullName>
    </submittedName>
</protein>
<dbReference type="InterPro" id="IPR050979">
    <property type="entry name" value="LD-transpeptidase"/>
</dbReference>
<dbReference type="PANTHER" id="PTHR30582">
    <property type="entry name" value="L,D-TRANSPEPTIDASE"/>
    <property type="match status" value="1"/>
</dbReference>
<name>A0A9D1T758_9FIRM</name>
<organism evidence="9 10">
    <name type="scientific">Candidatus Merdiplasma excrementigallinarum</name>
    <dbReference type="NCBI Taxonomy" id="2840864"/>
    <lineage>
        <taxon>Bacteria</taxon>
        <taxon>Bacillati</taxon>
        <taxon>Bacillota</taxon>
        <taxon>Clostridia</taxon>
        <taxon>Lachnospirales</taxon>
        <taxon>Lachnospiraceae</taxon>
        <taxon>Lachnospiraceae incertae sedis</taxon>
        <taxon>Candidatus Merdiplasma</taxon>
    </lineage>
</organism>
<feature type="domain" description="L,D-TPase catalytic" evidence="8">
    <location>
        <begin position="356"/>
        <end position="479"/>
    </location>
</feature>